<feature type="compositionally biased region" description="Polar residues" evidence="4">
    <location>
        <begin position="368"/>
        <end position="379"/>
    </location>
</feature>
<evidence type="ECO:0000313" key="8">
    <source>
        <dbReference type="Proteomes" id="UP000248783"/>
    </source>
</evidence>
<dbReference type="EMBL" id="QKWH01000002">
    <property type="protein sequence ID" value="PZR54410.1"/>
    <property type="molecule type" value="Genomic_DNA"/>
</dbReference>
<evidence type="ECO:0000256" key="1">
    <source>
        <dbReference type="ARBA" id="ARBA00010830"/>
    </source>
</evidence>
<dbReference type="InterPro" id="IPR010618">
    <property type="entry name" value="RPF"/>
</dbReference>
<dbReference type="InterPro" id="IPR007137">
    <property type="entry name" value="DUF348"/>
</dbReference>
<name>A0A2W5WTD3_9MICO</name>
<proteinExistence type="inferred from homology"/>
<dbReference type="PROSITE" id="PS51109">
    <property type="entry name" value="G5"/>
    <property type="match status" value="1"/>
</dbReference>
<dbReference type="InterPro" id="IPR011098">
    <property type="entry name" value="G5_dom"/>
</dbReference>
<evidence type="ECO:0000256" key="4">
    <source>
        <dbReference type="SAM" id="MobiDB-lite"/>
    </source>
</evidence>
<dbReference type="Gene3D" id="2.20.230.10">
    <property type="entry name" value="Resuscitation-promoting factor rpfb"/>
    <property type="match status" value="1"/>
</dbReference>
<keyword evidence="3" id="KW-0378">Hydrolase</keyword>
<sequence length="508" mass="52228">MPARRAAHLGPARPSSPGEGSPLSRGRHLVVGTVQAPEIEVLVSPPATPGAVVSPWARTGARRARGEERTGRRRRRAPLVAALTAAAVVAGGAVAYGSARKTITLDVDGNVTQVTTLAGSVEGLLRAEGVRVGDRDAVAPAVESPLRDGAEVVVRYGRLVTLLADGAQSDVWVTALDANEALSRLSARGDDVRLVASRSGDRLSLPLRLVADGGPVAVVADGEARATRDAGAGLDSLLESVDVDVDADDRVSVLDAADVEHVAGVSAVEAGGAAPQVALLVQRVEVQDVEEITPLPFERVEQEDPDRFSDLPPRVTQQGVEGAHTKVFRVTTVDGVEESRELVSEGDTTPPVDEVVVTGTKERPAETSRAQAAPQQESRSGSASGPASSAPSAGAPAAGAEVQDGPADAAAPEGAAPEAAPAPAPAAPTDDVWARLAQCESGGRPDVVSSNGLYHGLYQFSVSTWQSVGGTGLPSQASPAEQTERAKILQARSGWGQWPACSRKLGLR</sequence>
<feature type="transmembrane region" description="Helical" evidence="5">
    <location>
        <begin position="79"/>
        <end position="99"/>
    </location>
</feature>
<evidence type="ECO:0000259" key="6">
    <source>
        <dbReference type="PROSITE" id="PS51109"/>
    </source>
</evidence>
<keyword evidence="5" id="KW-0472">Membrane</keyword>
<dbReference type="AlphaFoldDB" id="A0A2W5WTD3"/>
<feature type="domain" description="G5" evidence="6">
    <location>
        <begin position="281"/>
        <end position="362"/>
    </location>
</feature>
<keyword evidence="2" id="KW-0732">Signal</keyword>
<keyword evidence="8" id="KW-1185">Reference proteome</keyword>
<dbReference type="Pfam" id="PF06737">
    <property type="entry name" value="Transglycosylas"/>
    <property type="match status" value="1"/>
</dbReference>
<dbReference type="Pfam" id="PF03990">
    <property type="entry name" value="DUF348"/>
    <property type="match status" value="2"/>
</dbReference>
<dbReference type="Gene3D" id="1.10.530.10">
    <property type="match status" value="1"/>
</dbReference>
<reference evidence="7 8" key="1">
    <citation type="submission" date="2018-06" db="EMBL/GenBank/DDBJ databases">
        <title>Whole genome sequencing of a novel hydrocarbon degrading bacterial strain, PW21 isolated from oil contaminated produced water sample.</title>
        <authorList>
            <person name="Nagkirti P."/>
            <person name="Shaikh A."/>
            <person name="Gowdaman V."/>
            <person name="Engineer A.E."/>
            <person name="Dagar S."/>
            <person name="Dhakephalkar P.K."/>
        </authorList>
    </citation>
    <scope>NUCLEOTIDE SEQUENCE [LARGE SCALE GENOMIC DNA]</scope>
    <source>
        <strain evidence="7 8">PW21</strain>
    </source>
</reference>
<evidence type="ECO:0000256" key="2">
    <source>
        <dbReference type="ARBA" id="ARBA00022729"/>
    </source>
</evidence>
<comment type="caution">
    <text evidence="7">The sequence shown here is derived from an EMBL/GenBank/DDBJ whole genome shotgun (WGS) entry which is preliminary data.</text>
</comment>
<evidence type="ECO:0000256" key="3">
    <source>
        <dbReference type="ARBA" id="ARBA00022801"/>
    </source>
</evidence>
<evidence type="ECO:0000313" key="7">
    <source>
        <dbReference type="EMBL" id="PZR54410.1"/>
    </source>
</evidence>
<gene>
    <name evidence="7" type="ORF">DNL40_04755</name>
</gene>
<keyword evidence="5" id="KW-1133">Transmembrane helix</keyword>
<organism evidence="7 8">
    <name type="scientific">Xylanimonas oleitrophica</name>
    <dbReference type="NCBI Taxonomy" id="2607479"/>
    <lineage>
        <taxon>Bacteria</taxon>
        <taxon>Bacillati</taxon>
        <taxon>Actinomycetota</taxon>
        <taxon>Actinomycetes</taxon>
        <taxon>Micrococcales</taxon>
        <taxon>Promicromonosporaceae</taxon>
        <taxon>Xylanimonas</taxon>
    </lineage>
</organism>
<feature type="compositionally biased region" description="Low complexity" evidence="4">
    <location>
        <begin position="380"/>
        <end position="419"/>
    </location>
</feature>
<dbReference type="Proteomes" id="UP000248783">
    <property type="component" value="Unassembled WGS sequence"/>
</dbReference>
<dbReference type="SMART" id="SM01208">
    <property type="entry name" value="G5"/>
    <property type="match status" value="1"/>
</dbReference>
<comment type="similarity">
    <text evidence="1">Belongs to the transglycosylase family. Rpf subfamily.</text>
</comment>
<dbReference type="SUPFAM" id="SSF53955">
    <property type="entry name" value="Lysozyme-like"/>
    <property type="match status" value="1"/>
</dbReference>
<feature type="region of interest" description="Disordered" evidence="4">
    <location>
        <begin position="339"/>
        <end position="429"/>
    </location>
</feature>
<evidence type="ECO:0000256" key="5">
    <source>
        <dbReference type="SAM" id="Phobius"/>
    </source>
</evidence>
<feature type="compositionally biased region" description="Low complexity" evidence="4">
    <location>
        <begin position="346"/>
        <end position="359"/>
    </location>
</feature>
<feature type="region of interest" description="Disordered" evidence="4">
    <location>
        <begin position="1"/>
        <end position="26"/>
    </location>
</feature>
<accession>A0A2W5WTD3</accession>
<dbReference type="Pfam" id="PF07501">
    <property type="entry name" value="G5"/>
    <property type="match status" value="1"/>
</dbReference>
<keyword evidence="5" id="KW-0812">Transmembrane</keyword>
<dbReference type="InterPro" id="IPR023346">
    <property type="entry name" value="Lysozyme-like_dom_sf"/>
</dbReference>
<protein>
    <submittedName>
        <fullName evidence="7">Resuscitation-promoting factor</fullName>
    </submittedName>
</protein>
<dbReference type="GO" id="GO:0016787">
    <property type="term" value="F:hydrolase activity"/>
    <property type="evidence" value="ECO:0007669"/>
    <property type="project" value="UniProtKB-KW"/>
</dbReference>
<dbReference type="CDD" id="cd13925">
    <property type="entry name" value="RPF"/>
    <property type="match status" value="1"/>
</dbReference>